<proteinExistence type="inferred from homology"/>
<evidence type="ECO:0000256" key="6">
    <source>
        <dbReference type="ARBA" id="ARBA00022490"/>
    </source>
</evidence>
<feature type="region of interest" description="Disordered" evidence="11">
    <location>
        <begin position="45"/>
        <end position="124"/>
    </location>
</feature>
<dbReference type="InterPro" id="IPR039047">
    <property type="entry name" value="PHAX"/>
</dbReference>
<dbReference type="GO" id="GO:0003723">
    <property type="term" value="F:RNA binding"/>
    <property type="evidence" value="ECO:0007669"/>
    <property type="project" value="UniProtKB-KW"/>
</dbReference>
<dbReference type="InterPro" id="IPR038092">
    <property type="entry name" value="PHAX_RNA-binding_sf"/>
</dbReference>
<evidence type="ECO:0000256" key="7">
    <source>
        <dbReference type="ARBA" id="ARBA00022884"/>
    </source>
</evidence>
<sequence length="294" mass="31956">MSWEPYKYGALSPDSYACPACFMAAPASAPAEKSVLETIFEDGEALGDDGSLSEDVEMVDAETLDDGSDHDLPDRSSNAAQTPAGGGGGEAVGGEPRRGGSDGAKTRKKKRKKNRKKRMPPSDMRITDINRFVIDTCRHLREKKSYLVWSAVGCLGVTAVNDLVKEVDAIQSCGGQKTADGKRLRTGGGILWNILKAREPKSYKEIMAKGRQFEKQFRPHKTVDVRKGNGPTMFPTSPCETEGSVGRELDDSQPPEELPPVTEPSNSKGDRKSVLNRIRAPVAYDDLIEEGEIV</sequence>
<comment type="caution">
    <text evidence="13">The sequence shown here is derived from an EMBL/GenBank/DDBJ whole genome shotgun (WGS) entry which is preliminary data.</text>
</comment>
<evidence type="ECO:0000256" key="5">
    <source>
        <dbReference type="ARBA" id="ARBA00022448"/>
    </source>
</evidence>
<feature type="compositionally biased region" description="Acidic residues" evidence="11">
    <location>
        <begin position="45"/>
        <end position="66"/>
    </location>
</feature>
<comment type="similarity">
    <text evidence="3">Belongs to the PHAX family.</text>
</comment>
<evidence type="ECO:0000256" key="9">
    <source>
        <dbReference type="ARBA" id="ARBA00023242"/>
    </source>
</evidence>
<evidence type="ECO:0000256" key="11">
    <source>
        <dbReference type="SAM" id="MobiDB-lite"/>
    </source>
</evidence>
<dbReference type="GO" id="GO:0005634">
    <property type="term" value="C:nucleus"/>
    <property type="evidence" value="ECO:0007669"/>
    <property type="project" value="UniProtKB-SubCell"/>
</dbReference>
<dbReference type="EMBL" id="NMUH01000197">
    <property type="protein sequence ID" value="MQL74228.1"/>
    <property type="molecule type" value="Genomic_DNA"/>
</dbReference>
<dbReference type="AlphaFoldDB" id="A0A843TRL6"/>
<dbReference type="Pfam" id="PF10258">
    <property type="entry name" value="PHAX_RNA-bd"/>
    <property type="match status" value="1"/>
</dbReference>
<gene>
    <name evidence="13" type="ORF">Taro_006604</name>
</gene>
<comment type="subcellular location">
    <subcellularLocation>
        <location evidence="2">Cytoplasm</location>
    </subcellularLocation>
    <subcellularLocation>
        <location evidence="1">Nucleus</location>
    </subcellularLocation>
</comment>
<feature type="region of interest" description="Disordered" evidence="11">
    <location>
        <begin position="218"/>
        <end position="275"/>
    </location>
</feature>
<organism evidence="13 14">
    <name type="scientific">Colocasia esculenta</name>
    <name type="common">Wild taro</name>
    <name type="synonym">Arum esculentum</name>
    <dbReference type="NCBI Taxonomy" id="4460"/>
    <lineage>
        <taxon>Eukaryota</taxon>
        <taxon>Viridiplantae</taxon>
        <taxon>Streptophyta</taxon>
        <taxon>Embryophyta</taxon>
        <taxon>Tracheophyta</taxon>
        <taxon>Spermatophyta</taxon>
        <taxon>Magnoliopsida</taxon>
        <taxon>Liliopsida</taxon>
        <taxon>Araceae</taxon>
        <taxon>Aroideae</taxon>
        <taxon>Colocasieae</taxon>
        <taxon>Colocasia</taxon>
    </lineage>
</organism>
<evidence type="ECO:0000256" key="4">
    <source>
        <dbReference type="ARBA" id="ARBA00016856"/>
    </source>
</evidence>
<evidence type="ECO:0000256" key="2">
    <source>
        <dbReference type="ARBA" id="ARBA00004496"/>
    </source>
</evidence>
<evidence type="ECO:0000313" key="14">
    <source>
        <dbReference type="Proteomes" id="UP000652761"/>
    </source>
</evidence>
<accession>A0A843TRL6</accession>
<evidence type="ECO:0000256" key="10">
    <source>
        <dbReference type="ARBA" id="ARBA00030834"/>
    </source>
</evidence>
<dbReference type="Proteomes" id="UP000652761">
    <property type="component" value="Unassembled WGS sequence"/>
</dbReference>
<dbReference type="Gene3D" id="1.10.10.1440">
    <property type="entry name" value="PHAX RNA-binding domain"/>
    <property type="match status" value="1"/>
</dbReference>
<evidence type="ECO:0000259" key="12">
    <source>
        <dbReference type="Pfam" id="PF10258"/>
    </source>
</evidence>
<dbReference type="PANTHER" id="PTHR13135">
    <property type="entry name" value="CYTOSOLIC RESINIFERATOXIN BINDING PROTEIN RBP-26"/>
    <property type="match status" value="1"/>
</dbReference>
<dbReference type="OrthoDB" id="20573at2759"/>
<keyword evidence="8" id="KW-0653">Protein transport</keyword>
<keyword evidence="7" id="KW-0694">RNA-binding</keyword>
<evidence type="ECO:0000256" key="1">
    <source>
        <dbReference type="ARBA" id="ARBA00004123"/>
    </source>
</evidence>
<keyword evidence="9" id="KW-0539">Nucleus</keyword>
<feature type="compositionally biased region" description="Basic residues" evidence="11">
    <location>
        <begin position="106"/>
        <end position="119"/>
    </location>
</feature>
<dbReference type="PANTHER" id="PTHR13135:SF0">
    <property type="entry name" value="PHOSPHORYLATED ADAPTER RNA EXPORT PROTEIN"/>
    <property type="match status" value="1"/>
</dbReference>
<evidence type="ECO:0000256" key="3">
    <source>
        <dbReference type="ARBA" id="ARBA00006094"/>
    </source>
</evidence>
<protein>
    <recommendedName>
        <fullName evidence="4">Phosphorylated adapter RNA export protein</fullName>
    </recommendedName>
    <alternativeName>
        <fullName evidence="10">RNA U small nuclear RNA export adapter protein</fullName>
    </alternativeName>
</protein>
<dbReference type="GO" id="GO:0006408">
    <property type="term" value="P:snRNA export from nucleus"/>
    <property type="evidence" value="ECO:0007669"/>
    <property type="project" value="InterPro"/>
</dbReference>
<keyword evidence="14" id="KW-1185">Reference proteome</keyword>
<evidence type="ECO:0000256" key="8">
    <source>
        <dbReference type="ARBA" id="ARBA00022927"/>
    </source>
</evidence>
<feature type="compositionally biased region" description="Basic and acidic residues" evidence="11">
    <location>
        <begin position="218"/>
        <end position="227"/>
    </location>
</feature>
<dbReference type="GO" id="GO:0005737">
    <property type="term" value="C:cytoplasm"/>
    <property type="evidence" value="ECO:0007669"/>
    <property type="project" value="UniProtKB-SubCell"/>
</dbReference>
<dbReference type="InterPro" id="IPR019385">
    <property type="entry name" value="PHAX_RNA-binding_domain"/>
</dbReference>
<dbReference type="GO" id="GO:0015031">
    <property type="term" value="P:protein transport"/>
    <property type="evidence" value="ECO:0007669"/>
    <property type="project" value="UniProtKB-KW"/>
</dbReference>
<keyword evidence="5" id="KW-0813">Transport</keyword>
<keyword evidence="6" id="KW-0963">Cytoplasm</keyword>
<feature type="domain" description="Phosphorylated adapter RNA export protein RNA-binding" evidence="12">
    <location>
        <begin position="133"/>
        <end position="211"/>
    </location>
</feature>
<reference evidence="13" key="1">
    <citation type="submission" date="2017-07" db="EMBL/GenBank/DDBJ databases">
        <title>Taro Niue Genome Assembly and Annotation.</title>
        <authorList>
            <person name="Atibalentja N."/>
            <person name="Keating K."/>
            <person name="Fields C.J."/>
        </authorList>
    </citation>
    <scope>NUCLEOTIDE SEQUENCE</scope>
    <source>
        <strain evidence="13">Niue_2</strain>
        <tissue evidence="13">Leaf</tissue>
    </source>
</reference>
<name>A0A843TRL6_COLES</name>
<evidence type="ECO:0000313" key="13">
    <source>
        <dbReference type="EMBL" id="MQL74228.1"/>
    </source>
</evidence>